<accession>A0A1S8CQ09</accession>
<sequence>MKVYKYRGGSTYYCEIDQEHKRILERDLESLKADYFWAPTRYTLNDPFECLFKDKVSPVFNGLKQLFPSENTHQLQMALESLLNFIDKSGIYSLSQTPLSELLWSHYAYSHTGFCVEYDLKILTKYRHQNLTELSIQYNQQSPSIELQDILANSNDLISQKMFGYKSQAWSYEEEIRIITPEYGRIDYDYRAVNAIYFGLRMDAQDKNLIMESLKGRSIKYYQMILKHESYQLAYEPIEDLFLDAPPYKYNIAPIADDAIDTYNKEFSEYQNYLVKAAEIVRRDPYCRRVDTVMFSNNKSTVPNPIVIVQYEITPPYTYNHYLTLDEIDEQYSKILDL</sequence>
<dbReference type="OrthoDB" id="4119964at2"/>
<proteinExistence type="predicted"/>
<dbReference type="EMBL" id="MLCN01000087">
    <property type="protein sequence ID" value="ONG37020.1"/>
    <property type="molecule type" value="Genomic_DNA"/>
</dbReference>
<comment type="caution">
    <text evidence="1">The sequence shown here is derived from an EMBL/GenBank/DDBJ whole genome shotgun (WGS) entry which is preliminary data.</text>
</comment>
<reference evidence="1 2" key="1">
    <citation type="submission" date="2016-10" db="EMBL/GenBank/DDBJ databases">
        <title>Draft Genome sequence of Alkanindiges sp. strain H1.</title>
        <authorList>
            <person name="Subhash Y."/>
            <person name="Lee S."/>
        </authorList>
    </citation>
    <scope>NUCLEOTIDE SEQUENCE [LARGE SCALE GENOMIC DNA]</scope>
    <source>
        <strain evidence="1 2">H1</strain>
    </source>
</reference>
<dbReference type="Proteomes" id="UP000192132">
    <property type="component" value="Unassembled WGS sequence"/>
</dbReference>
<dbReference type="RefSeq" id="WP_076879475.1">
    <property type="nucleotide sequence ID" value="NZ_MLCN01000087.1"/>
</dbReference>
<evidence type="ECO:0008006" key="3">
    <source>
        <dbReference type="Google" id="ProtNLM"/>
    </source>
</evidence>
<evidence type="ECO:0000313" key="2">
    <source>
        <dbReference type="Proteomes" id="UP000192132"/>
    </source>
</evidence>
<keyword evidence="2" id="KW-1185">Reference proteome</keyword>
<gene>
    <name evidence="1" type="ORF">BKE30_15505</name>
</gene>
<name>A0A1S8CQ09_9GAMM</name>
<dbReference type="AlphaFoldDB" id="A0A1S8CQ09"/>
<dbReference type="Pfam" id="PF11185">
    <property type="entry name" value="DUF2971"/>
    <property type="match status" value="1"/>
</dbReference>
<evidence type="ECO:0000313" key="1">
    <source>
        <dbReference type="EMBL" id="ONG37020.1"/>
    </source>
</evidence>
<protein>
    <recommendedName>
        <fullName evidence="3">DUF2971 domain-containing protein</fullName>
    </recommendedName>
</protein>
<dbReference type="InterPro" id="IPR021352">
    <property type="entry name" value="DUF2971"/>
</dbReference>
<organism evidence="1 2">
    <name type="scientific">Alkanindiges hydrocarboniclasticus</name>
    <dbReference type="NCBI Taxonomy" id="1907941"/>
    <lineage>
        <taxon>Bacteria</taxon>
        <taxon>Pseudomonadati</taxon>
        <taxon>Pseudomonadota</taxon>
        <taxon>Gammaproteobacteria</taxon>
        <taxon>Moraxellales</taxon>
        <taxon>Moraxellaceae</taxon>
        <taxon>Alkanindiges</taxon>
    </lineage>
</organism>